<evidence type="ECO:0000313" key="4">
    <source>
        <dbReference type="Proteomes" id="UP000557688"/>
    </source>
</evidence>
<reference evidence="3 5" key="1">
    <citation type="submission" date="2020-06" db="EMBL/GenBank/DDBJ databases">
        <title>Description of novel acetic acid bacteria.</title>
        <authorList>
            <person name="Sombolestani A."/>
        </authorList>
    </citation>
    <scope>NUCLEOTIDE SEQUENCE [LARGE SCALE GENOMIC DNA]</scope>
    <source>
        <strain evidence="3 5">LMG 26838</strain>
    </source>
</reference>
<gene>
    <name evidence="2" type="ORF">FHR90_001266</name>
    <name evidence="3" type="ORF">HUK83_07455</name>
</gene>
<evidence type="ECO:0000313" key="5">
    <source>
        <dbReference type="Proteomes" id="UP000565205"/>
    </source>
</evidence>
<dbReference type="EMBL" id="JABXXQ010000112">
    <property type="protein sequence ID" value="NVN30167.1"/>
    <property type="molecule type" value="Genomic_DNA"/>
</dbReference>
<name>A0A839UYK9_9PROT</name>
<feature type="signal peptide" evidence="1">
    <location>
        <begin position="1"/>
        <end position="22"/>
    </location>
</feature>
<evidence type="ECO:0000256" key="1">
    <source>
        <dbReference type="SAM" id="SignalP"/>
    </source>
</evidence>
<comment type="caution">
    <text evidence="2">The sequence shown here is derived from an EMBL/GenBank/DDBJ whole genome shotgun (WGS) entry which is preliminary data.</text>
</comment>
<keyword evidence="4" id="KW-1185">Reference proteome</keyword>
<keyword evidence="1" id="KW-0732">Signal</keyword>
<sequence>MRNKLILPCAALAGVIASAAFAVTMRDNEVFFDVAGVQAFSFQEAGHSIHSKQPWGGVSADVSRPGGQGRILVKAGRKASSFVAAWFKSAVGAGQTLVCDSRGTFPDELNFAVRGTLRFTAGGRAFTCNDFVVGQGHFATANNWWLGSPKMSGTHVSLSGATAQLCTTPIAGHDIPVPVTFAPQTPCSNHFSISPILPK</sequence>
<accession>A0A839UYK9</accession>
<evidence type="ECO:0000313" key="2">
    <source>
        <dbReference type="EMBL" id="MBB3173443.1"/>
    </source>
</evidence>
<dbReference type="RefSeq" id="WP_176623476.1">
    <property type="nucleotide sequence ID" value="NZ_JABXXQ010000112.1"/>
</dbReference>
<protein>
    <submittedName>
        <fullName evidence="2">Uncharacterized protein</fullName>
    </submittedName>
</protein>
<dbReference type="Proteomes" id="UP000565205">
    <property type="component" value="Unassembled WGS sequence"/>
</dbReference>
<reference evidence="2 4" key="2">
    <citation type="submission" date="2020-08" db="EMBL/GenBank/DDBJ databases">
        <title>Genomic Encyclopedia of Type Strains, Phase III (KMG-III): the genomes of soil and plant-associated and newly described type strains.</title>
        <authorList>
            <person name="Whitman W."/>
        </authorList>
    </citation>
    <scope>NUCLEOTIDE SEQUENCE [LARGE SCALE GENOMIC DNA]</scope>
    <source>
        <strain evidence="2 4">CECT 8088</strain>
    </source>
</reference>
<organism evidence="2 4">
    <name type="scientific">Endobacter medicaginis</name>
    <dbReference type="NCBI Taxonomy" id="1181271"/>
    <lineage>
        <taxon>Bacteria</taxon>
        <taxon>Pseudomonadati</taxon>
        <taxon>Pseudomonadota</taxon>
        <taxon>Alphaproteobacteria</taxon>
        <taxon>Acetobacterales</taxon>
        <taxon>Acetobacteraceae</taxon>
        <taxon>Endobacter</taxon>
    </lineage>
</organism>
<dbReference type="EMBL" id="JACHXV010000004">
    <property type="protein sequence ID" value="MBB3173443.1"/>
    <property type="molecule type" value="Genomic_DNA"/>
</dbReference>
<feature type="chain" id="PRO_5036240727" evidence="1">
    <location>
        <begin position="23"/>
        <end position="199"/>
    </location>
</feature>
<evidence type="ECO:0000313" key="3">
    <source>
        <dbReference type="EMBL" id="NVN30167.1"/>
    </source>
</evidence>
<dbReference type="AlphaFoldDB" id="A0A839UYK9"/>
<dbReference type="Proteomes" id="UP000557688">
    <property type="component" value="Unassembled WGS sequence"/>
</dbReference>
<proteinExistence type="predicted"/>